<accession>A0A3P4B3L5</accession>
<sequence>MNLDLSLSCLPSDRTYPLYYGEVKPFGIDLNVLPFGDDDIYWSWRKARNNLFDVSEMSISNYLIQIDRGSADLIALPVFLSRGFRHANLYVNPASGISRPEDLKGKRVGLSFYDPTTPVWVRGFLQHQYGISPGELKWHLYEISLKGMEIDLPGNLEIHYLSRKDSLEKLLVEGKIDALINAGQPPQLFQAGDSRIAPLFDDFHREELRFYEKFKIFPIIHTVVLKRDIHHEHPWVAQSLYDAFCRAKQKATLSSMALDGHLKYSLPLLHAYVEETQEVFDRDPWIYGVSNNRLEIETLIRYCREQGLIQSDLSLERAFVSDLNEELC</sequence>
<protein>
    <submittedName>
        <fullName evidence="1">4,5-dihydroxyphthalate decarboxylase</fullName>
        <ecNumber evidence="1">4.1.1.55</ecNumber>
    </submittedName>
</protein>
<dbReference type="GO" id="GO:0018796">
    <property type="term" value="F:4,5-dihydroxyphthalate decarboxylase activity"/>
    <property type="evidence" value="ECO:0007669"/>
    <property type="project" value="UniProtKB-EC"/>
</dbReference>
<evidence type="ECO:0000313" key="1">
    <source>
        <dbReference type="EMBL" id="VCU70894.1"/>
    </source>
</evidence>
<dbReference type="EC" id="4.1.1.55" evidence="1"/>
<dbReference type="RefSeq" id="WP_124080354.1">
    <property type="nucleotide sequence ID" value="NZ_UWPJ01000023.1"/>
</dbReference>
<name>A0A3P4B3L5_9BURK</name>
<reference evidence="1 2" key="1">
    <citation type="submission" date="2018-10" db="EMBL/GenBank/DDBJ databases">
        <authorList>
            <person name="Criscuolo A."/>
        </authorList>
    </citation>
    <scope>NUCLEOTIDE SEQUENCE [LARGE SCALE GENOMIC DNA]</scope>
    <source>
        <strain evidence="1">DnA1</strain>
    </source>
</reference>
<dbReference type="OrthoDB" id="8689594at2"/>
<keyword evidence="1" id="KW-0456">Lyase</keyword>
<evidence type="ECO:0000313" key="2">
    <source>
        <dbReference type="Proteomes" id="UP000277294"/>
    </source>
</evidence>
<dbReference type="Gene3D" id="3.40.190.10">
    <property type="entry name" value="Periplasmic binding protein-like II"/>
    <property type="match status" value="1"/>
</dbReference>
<gene>
    <name evidence="1" type="primary">pht5_13</name>
    <name evidence="1" type="ORF">PIGHUM_02974</name>
</gene>
<dbReference type="SUPFAM" id="SSF53850">
    <property type="entry name" value="Periplasmic binding protein-like II"/>
    <property type="match status" value="1"/>
</dbReference>
<proteinExistence type="predicted"/>
<dbReference type="AlphaFoldDB" id="A0A3P4B3L5"/>
<organism evidence="1 2">
    <name type="scientific">Pigmentiphaga humi</name>
    <dbReference type="NCBI Taxonomy" id="2478468"/>
    <lineage>
        <taxon>Bacteria</taxon>
        <taxon>Pseudomonadati</taxon>
        <taxon>Pseudomonadota</taxon>
        <taxon>Betaproteobacteria</taxon>
        <taxon>Burkholderiales</taxon>
        <taxon>Alcaligenaceae</taxon>
        <taxon>Pigmentiphaga</taxon>
    </lineage>
</organism>
<dbReference type="EMBL" id="UWPJ01000023">
    <property type="protein sequence ID" value="VCU70894.1"/>
    <property type="molecule type" value="Genomic_DNA"/>
</dbReference>
<dbReference type="Proteomes" id="UP000277294">
    <property type="component" value="Unassembled WGS sequence"/>
</dbReference>
<keyword evidence="2" id="KW-1185">Reference proteome</keyword>